<protein>
    <submittedName>
        <fullName evidence="1">Uncharacterized protein</fullName>
    </submittedName>
</protein>
<proteinExistence type="predicted"/>
<comment type="caution">
    <text evidence="1">The sequence shown here is derived from an EMBL/GenBank/DDBJ whole genome shotgun (WGS) entry which is preliminary data.</text>
</comment>
<keyword evidence="2" id="KW-1185">Reference proteome</keyword>
<evidence type="ECO:0000313" key="2">
    <source>
        <dbReference type="Proteomes" id="UP001060215"/>
    </source>
</evidence>
<accession>A0ACC0J6G0</accession>
<dbReference type="EMBL" id="CM045758">
    <property type="protein sequence ID" value="KAI8032745.1"/>
    <property type="molecule type" value="Genomic_DNA"/>
</dbReference>
<sequence>MPDETHSSMELEEKFEFSSDSNELGASKMANMNFTNINPMGSGSKQKHSLAKTLQNKRITGAVALATSMDDLVNFVQTQSKELTVNHVVGGHSYTMGQAVGWLTAEYRYVDMADWDDLATLDDVMMPGDDDVEMTQLRASVPLMLQGLDAKFTMRSSASLGDLANSGMNLLNHISIDTVRDFNLNGGERG</sequence>
<evidence type="ECO:0000313" key="1">
    <source>
        <dbReference type="EMBL" id="KAI8032745.1"/>
    </source>
</evidence>
<dbReference type="Proteomes" id="UP001060215">
    <property type="component" value="Chromosome 1"/>
</dbReference>
<gene>
    <name evidence="1" type="ORF">LOK49_LG01G02616</name>
</gene>
<name>A0ACC0J6G0_9ERIC</name>
<reference evidence="1 2" key="1">
    <citation type="journal article" date="2022" name="Plant J.">
        <title>Chromosome-level genome of Camellia lanceoleosa provides a valuable resource for understanding genome evolution and self-incompatibility.</title>
        <authorList>
            <person name="Gong W."/>
            <person name="Xiao S."/>
            <person name="Wang L."/>
            <person name="Liao Z."/>
            <person name="Chang Y."/>
            <person name="Mo W."/>
            <person name="Hu G."/>
            <person name="Li W."/>
            <person name="Zhao G."/>
            <person name="Zhu H."/>
            <person name="Hu X."/>
            <person name="Ji K."/>
            <person name="Xiang X."/>
            <person name="Song Q."/>
            <person name="Yuan D."/>
            <person name="Jin S."/>
            <person name="Zhang L."/>
        </authorList>
    </citation>
    <scope>NUCLEOTIDE SEQUENCE [LARGE SCALE GENOMIC DNA]</scope>
    <source>
        <strain evidence="1">SQ_2022a</strain>
    </source>
</reference>
<organism evidence="1 2">
    <name type="scientific">Camellia lanceoleosa</name>
    <dbReference type="NCBI Taxonomy" id="1840588"/>
    <lineage>
        <taxon>Eukaryota</taxon>
        <taxon>Viridiplantae</taxon>
        <taxon>Streptophyta</taxon>
        <taxon>Embryophyta</taxon>
        <taxon>Tracheophyta</taxon>
        <taxon>Spermatophyta</taxon>
        <taxon>Magnoliopsida</taxon>
        <taxon>eudicotyledons</taxon>
        <taxon>Gunneridae</taxon>
        <taxon>Pentapetalae</taxon>
        <taxon>asterids</taxon>
        <taxon>Ericales</taxon>
        <taxon>Theaceae</taxon>
        <taxon>Camellia</taxon>
    </lineage>
</organism>